<organism evidence="1 2">
    <name type="scientific">Achromobacter denitrificans</name>
    <name type="common">Alcaligenes denitrificans</name>
    <dbReference type="NCBI Taxonomy" id="32002"/>
    <lineage>
        <taxon>Bacteria</taxon>
        <taxon>Pseudomonadati</taxon>
        <taxon>Pseudomonadota</taxon>
        <taxon>Betaproteobacteria</taxon>
        <taxon>Burkholderiales</taxon>
        <taxon>Alcaligenaceae</taxon>
        <taxon>Achromobacter</taxon>
    </lineage>
</organism>
<dbReference type="EMBL" id="CP054569">
    <property type="protein sequence ID" value="QKQ51241.1"/>
    <property type="molecule type" value="Genomic_DNA"/>
</dbReference>
<dbReference type="Gene3D" id="3.40.50.1820">
    <property type="entry name" value="alpha/beta hydrolase"/>
    <property type="match status" value="1"/>
</dbReference>
<reference evidence="1 2" key="1">
    <citation type="submission" date="2020-05" db="EMBL/GenBank/DDBJ databases">
        <title>FDA dAtabase for Regulatory Grade micrObial Sequences (FDA-ARGOS): Supporting development and validation of Infectious Disease Dx tests.</title>
        <authorList>
            <person name="Sproer C."/>
            <person name="Gronow S."/>
            <person name="Severitt S."/>
            <person name="Schroder I."/>
            <person name="Tallon L."/>
            <person name="Sadzewicz L."/>
            <person name="Zhao X."/>
            <person name="Vavikolanu K."/>
            <person name="Mehta A."/>
            <person name="Aluvathingal J."/>
            <person name="Nadendla S."/>
            <person name="Myers T."/>
            <person name="Yan Y."/>
            <person name="Sichtig H."/>
        </authorList>
    </citation>
    <scope>NUCLEOTIDE SEQUENCE [LARGE SCALE GENOMIC DNA]</scope>
    <source>
        <strain evidence="1 2">FDAARGOS_787</strain>
    </source>
</reference>
<keyword evidence="1" id="KW-0378">Hydrolase</keyword>
<name>A0A6N0JVL3_ACHDE</name>
<dbReference type="Proteomes" id="UP000509782">
    <property type="component" value="Chromosome"/>
</dbReference>
<dbReference type="GO" id="GO:0016787">
    <property type="term" value="F:hydrolase activity"/>
    <property type="evidence" value="ECO:0007669"/>
    <property type="project" value="UniProtKB-KW"/>
</dbReference>
<dbReference type="InterPro" id="IPR029058">
    <property type="entry name" value="AB_hydrolase_fold"/>
</dbReference>
<dbReference type="SUPFAM" id="SSF53474">
    <property type="entry name" value="alpha/beta-Hydrolases"/>
    <property type="match status" value="1"/>
</dbReference>
<accession>A0A6N0JVL3</accession>
<sequence>MCSLTLRFLADEGRQYAARPEDADVPVSLCVYAGMIHEFLGMGNMVAEAGEACARIAGELARTMRA</sequence>
<evidence type="ECO:0000313" key="1">
    <source>
        <dbReference type="EMBL" id="QKQ51241.1"/>
    </source>
</evidence>
<evidence type="ECO:0000313" key="2">
    <source>
        <dbReference type="Proteomes" id="UP000509782"/>
    </source>
</evidence>
<dbReference type="AlphaFoldDB" id="A0A6N0JVL3"/>
<protein>
    <submittedName>
        <fullName evidence="1">Alpha/beta hydrolase fold domain-containing protein</fullName>
    </submittedName>
</protein>
<gene>
    <name evidence="1" type="ORF">FOC81_11285</name>
</gene>
<proteinExistence type="predicted"/>